<dbReference type="AlphaFoldDB" id="A0AAX2MEH8"/>
<comment type="caution">
    <text evidence="1">The sequence shown here is derived from an EMBL/GenBank/DDBJ whole genome shotgun (WGS) entry which is preliminary data.</text>
</comment>
<organism evidence="1 2">
    <name type="scientific">Chromobacterium violaceum</name>
    <dbReference type="NCBI Taxonomy" id="536"/>
    <lineage>
        <taxon>Bacteria</taxon>
        <taxon>Pseudomonadati</taxon>
        <taxon>Pseudomonadota</taxon>
        <taxon>Betaproteobacteria</taxon>
        <taxon>Neisseriales</taxon>
        <taxon>Chromobacteriaceae</taxon>
        <taxon>Chromobacterium</taxon>
    </lineage>
</organism>
<evidence type="ECO:0000313" key="1">
    <source>
        <dbReference type="EMBL" id="SUX34415.1"/>
    </source>
</evidence>
<reference evidence="1 2" key="1">
    <citation type="submission" date="2018-06" db="EMBL/GenBank/DDBJ databases">
        <authorList>
            <consortium name="Pathogen Informatics"/>
            <person name="Doyle S."/>
        </authorList>
    </citation>
    <scope>NUCLEOTIDE SEQUENCE [LARGE SCALE GENOMIC DNA]</scope>
    <source>
        <strain evidence="1 2">NCTC8684</strain>
    </source>
</reference>
<dbReference type="Proteomes" id="UP000254029">
    <property type="component" value="Unassembled WGS sequence"/>
</dbReference>
<protein>
    <recommendedName>
        <fullName evidence="3">Molecular chaperone</fullName>
    </recommendedName>
</protein>
<evidence type="ECO:0008006" key="3">
    <source>
        <dbReference type="Google" id="ProtNLM"/>
    </source>
</evidence>
<accession>A0AAX2MEH8</accession>
<dbReference type="EMBL" id="UIGR01000001">
    <property type="protein sequence ID" value="SUX34415.1"/>
    <property type="molecule type" value="Genomic_DNA"/>
</dbReference>
<gene>
    <name evidence="1" type="ORF">NCTC8684_03449</name>
</gene>
<proteinExistence type="predicted"/>
<sequence>MPPLVLPKKDMDPQLVDTQPASVAAWLERLPYTDLAECGKLLGQGLYQLGRVPMDPGQRYKLLKLYLKALDRYYPLLENEAQHGDAVASPKTRLLAAISVKLFANLFLAFKQTLHEKFSRHSLLEREQPKQELLLYTMMAARQYLNISQQSYCPLPAGFWLDCHQLYALALQRGWQDKSLAGDDTLAVIYRQLLLLGLTATNRLSPADLQLVRQLAYDLARQVTLLPLADLTEARQGYVLDLGEDAPPRYLPARPSPSQPGAYLLELDGALAAMKRSLEQLRKTAAGAASPALNDEVQLLSHLAEAWQRPRRRKHARESVETVVEITAGVAAIWHRANGGSWQPAGADADESSAHLRPPPASCLLTVVNQSESGYLLRGLPCEQPLRAGEVLLLDRPDQPGESCLCAVRWVLMQPSGKEVECGVETLGPLPQPVRAMPSITHSGDSFQRGLRLPANGSRPALLLLPGRPFSQLREFRLRDENGEQLVRVSKLHQQSPHFQLMEYRPSEQF</sequence>
<evidence type="ECO:0000313" key="2">
    <source>
        <dbReference type="Proteomes" id="UP000254029"/>
    </source>
</evidence>
<name>A0AAX2MEH8_CHRVL</name>